<keyword evidence="1" id="KW-1133">Transmembrane helix</keyword>
<sequence length="58" mass="6919">MAKFKDFQVTVRIKTSGFSLLLKLLLIPMKIWAMWMRLKCRVLRRAPMQIKMDLSYGD</sequence>
<keyword evidence="1" id="KW-0472">Membrane</keyword>
<gene>
    <name evidence="2" type="ORF">LCGC14_0421440</name>
</gene>
<evidence type="ECO:0000313" key="2">
    <source>
        <dbReference type="EMBL" id="KKN71422.1"/>
    </source>
</evidence>
<evidence type="ECO:0000256" key="1">
    <source>
        <dbReference type="SAM" id="Phobius"/>
    </source>
</evidence>
<name>A0A0F9T8V7_9ZZZZ</name>
<dbReference type="EMBL" id="LAZR01000384">
    <property type="protein sequence ID" value="KKN71422.1"/>
    <property type="molecule type" value="Genomic_DNA"/>
</dbReference>
<accession>A0A0F9T8V7</accession>
<reference evidence="2" key="1">
    <citation type="journal article" date="2015" name="Nature">
        <title>Complex archaea that bridge the gap between prokaryotes and eukaryotes.</title>
        <authorList>
            <person name="Spang A."/>
            <person name="Saw J.H."/>
            <person name="Jorgensen S.L."/>
            <person name="Zaremba-Niedzwiedzka K."/>
            <person name="Martijn J."/>
            <person name="Lind A.E."/>
            <person name="van Eijk R."/>
            <person name="Schleper C."/>
            <person name="Guy L."/>
            <person name="Ettema T.J."/>
        </authorList>
    </citation>
    <scope>NUCLEOTIDE SEQUENCE</scope>
</reference>
<comment type="caution">
    <text evidence="2">The sequence shown here is derived from an EMBL/GenBank/DDBJ whole genome shotgun (WGS) entry which is preliminary data.</text>
</comment>
<feature type="transmembrane region" description="Helical" evidence="1">
    <location>
        <begin position="20"/>
        <end position="38"/>
    </location>
</feature>
<keyword evidence="1" id="KW-0812">Transmembrane</keyword>
<organism evidence="2">
    <name type="scientific">marine sediment metagenome</name>
    <dbReference type="NCBI Taxonomy" id="412755"/>
    <lineage>
        <taxon>unclassified sequences</taxon>
        <taxon>metagenomes</taxon>
        <taxon>ecological metagenomes</taxon>
    </lineage>
</organism>
<protein>
    <submittedName>
        <fullName evidence="2">Uncharacterized protein</fullName>
    </submittedName>
</protein>
<dbReference type="AlphaFoldDB" id="A0A0F9T8V7"/>
<proteinExistence type="predicted"/>